<dbReference type="GO" id="GO:0016747">
    <property type="term" value="F:acyltransferase activity, transferring groups other than amino-acyl groups"/>
    <property type="evidence" value="ECO:0007669"/>
    <property type="project" value="InterPro"/>
</dbReference>
<evidence type="ECO:0000313" key="3">
    <source>
        <dbReference type="Proteomes" id="UP001236014"/>
    </source>
</evidence>
<keyword evidence="2" id="KW-0808">Transferase</keyword>
<proteinExistence type="predicted"/>
<dbReference type="KEGG" id="acab:QRX50_02545"/>
<dbReference type="Pfam" id="PF00583">
    <property type="entry name" value="Acetyltransf_1"/>
    <property type="match status" value="1"/>
</dbReference>
<dbReference type="RefSeq" id="WP_285970383.1">
    <property type="nucleotide sequence ID" value="NZ_CP127294.1"/>
</dbReference>
<evidence type="ECO:0000313" key="2">
    <source>
        <dbReference type="EMBL" id="WIX79701.1"/>
    </source>
</evidence>
<dbReference type="SUPFAM" id="SSF55729">
    <property type="entry name" value="Acyl-CoA N-acyltransferases (Nat)"/>
    <property type="match status" value="1"/>
</dbReference>
<dbReference type="InterPro" id="IPR000182">
    <property type="entry name" value="GNAT_dom"/>
</dbReference>
<sequence>MLIRDAMGDDWPAIWPFLHDIVAAGETYALPRDLGEQAARDHWLPAPPWHTTVIVNNFGDILGSAKMGPNREGPGSHIATASFMVAPASAGQGAGRALGTDMLEWARAEGYRGVQFNAVVETNTRAVALWKSLGFTVIGTVPEAFHHPARGYVGLHVMYQSLS</sequence>
<dbReference type="PROSITE" id="PS51186">
    <property type="entry name" value="GNAT"/>
    <property type="match status" value="1"/>
</dbReference>
<evidence type="ECO:0000259" key="1">
    <source>
        <dbReference type="PROSITE" id="PS51186"/>
    </source>
</evidence>
<gene>
    <name evidence="2" type="ORF">QRX50_02545</name>
</gene>
<dbReference type="EC" id="2.3.1.-" evidence="2"/>
<dbReference type="AlphaFoldDB" id="A0A9Y2IIP0"/>
<accession>A0A9Y2IIP0</accession>
<dbReference type="InterPro" id="IPR052742">
    <property type="entry name" value="Mito_N-acetyltransferase"/>
</dbReference>
<keyword evidence="2" id="KW-0012">Acyltransferase</keyword>
<dbReference type="PANTHER" id="PTHR43138">
    <property type="entry name" value="ACETYLTRANSFERASE, GNAT FAMILY"/>
    <property type="match status" value="1"/>
</dbReference>
<dbReference type="InterPro" id="IPR016181">
    <property type="entry name" value="Acyl_CoA_acyltransferase"/>
</dbReference>
<organism evidence="2 3">
    <name type="scientific">Amycolatopsis carbonis</name>
    <dbReference type="NCBI Taxonomy" id="715471"/>
    <lineage>
        <taxon>Bacteria</taxon>
        <taxon>Bacillati</taxon>
        <taxon>Actinomycetota</taxon>
        <taxon>Actinomycetes</taxon>
        <taxon>Pseudonocardiales</taxon>
        <taxon>Pseudonocardiaceae</taxon>
        <taxon>Amycolatopsis</taxon>
    </lineage>
</organism>
<dbReference type="PANTHER" id="PTHR43138:SF1">
    <property type="entry name" value="N-ACETYLTRANSFERASE ACA1"/>
    <property type="match status" value="1"/>
</dbReference>
<protein>
    <submittedName>
        <fullName evidence="2">GNAT family N-acetyltransferase</fullName>
        <ecNumber evidence="2">2.3.1.-</ecNumber>
    </submittedName>
</protein>
<dbReference type="EMBL" id="CP127294">
    <property type="protein sequence ID" value="WIX79701.1"/>
    <property type="molecule type" value="Genomic_DNA"/>
</dbReference>
<name>A0A9Y2IIP0_9PSEU</name>
<dbReference type="Gene3D" id="3.40.630.30">
    <property type="match status" value="1"/>
</dbReference>
<keyword evidence="3" id="KW-1185">Reference proteome</keyword>
<feature type="domain" description="N-acetyltransferase" evidence="1">
    <location>
        <begin position="1"/>
        <end position="159"/>
    </location>
</feature>
<reference evidence="2 3" key="1">
    <citation type="submission" date="2023-06" db="EMBL/GenBank/DDBJ databases">
        <authorList>
            <person name="Oyuntsetseg B."/>
            <person name="Kim S.B."/>
        </authorList>
    </citation>
    <scope>NUCLEOTIDE SEQUENCE [LARGE SCALE GENOMIC DNA]</scope>
    <source>
        <strain evidence="2 3">2-15</strain>
    </source>
</reference>
<dbReference type="Proteomes" id="UP001236014">
    <property type="component" value="Chromosome"/>
</dbReference>